<name>A0A9P7DT31_9AGAM</name>
<organism evidence="1 2">
    <name type="scientific">Suillus plorans</name>
    <dbReference type="NCBI Taxonomy" id="116603"/>
    <lineage>
        <taxon>Eukaryota</taxon>
        <taxon>Fungi</taxon>
        <taxon>Dikarya</taxon>
        <taxon>Basidiomycota</taxon>
        <taxon>Agaricomycotina</taxon>
        <taxon>Agaricomycetes</taxon>
        <taxon>Agaricomycetidae</taxon>
        <taxon>Boletales</taxon>
        <taxon>Suillineae</taxon>
        <taxon>Suillaceae</taxon>
        <taxon>Suillus</taxon>
    </lineage>
</organism>
<comment type="caution">
    <text evidence="1">The sequence shown here is derived from an EMBL/GenBank/DDBJ whole genome shotgun (WGS) entry which is preliminary data.</text>
</comment>
<feature type="non-terminal residue" evidence="1">
    <location>
        <position position="1"/>
    </location>
</feature>
<proteinExistence type="predicted"/>
<dbReference type="AlphaFoldDB" id="A0A9P7DT31"/>
<dbReference type="OrthoDB" id="1750432at2759"/>
<dbReference type="RefSeq" id="XP_041165476.1">
    <property type="nucleotide sequence ID" value="XM_041297208.1"/>
</dbReference>
<keyword evidence="2" id="KW-1185">Reference proteome</keyword>
<accession>A0A9P7DT31</accession>
<gene>
    <name evidence="1" type="ORF">HD556DRAFT_1228214</name>
</gene>
<evidence type="ECO:0000313" key="2">
    <source>
        <dbReference type="Proteomes" id="UP000719766"/>
    </source>
</evidence>
<dbReference type="Proteomes" id="UP000719766">
    <property type="component" value="Unassembled WGS sequence"/>
</dbReference>
<dbReference type="EMBL" id="JABBWE010000006">
    <property type="protein sequence ID" value="KAG1802284.1"/>
    <property type="molecule type" value="Genomic_DNA"/>
</dbReference>
<evidence type="ECO:0000313" key="1">
    <source>
        <dbReference type="EMBL" id="KAG1802284.1"/>
    </source>
</evidence>
<reference evidence="1" key="1">
    <citation type="journal article" date="2020" name="New Phytol.">
        <title>Comparative genomics reveals dynamic genome evolution in host specialist ectomycorrhizal fungi.</title>
        <authorList>
            <person name="Lofgren L.A."/>
            <person name="Nguyen N.H."/>
            <person name="Vilgalys R."/>
            <person name="Ruytinx J."/>
            <person name="Liao H.L."/>
            <person name="Branco S."/>
            <person name="Kuo A."/>
            <person name="LaButti K."/>
            <person name="Lipzen A."/>
            <person name="Andreopoulos W."/>
            <person name="Pangilinan J."/>
            <person name="Riley R."/>
            <person name="Hundley H."/>
            <person name="Na H."/>
            <person name="Barry K."/>
            <person name="Grigoriev I.V."/>
            <person name="Stajich J.E."/>
            <person name="Kennedy P.G."/>
        </authorList>
    </citation>
    <scope>NUCLEOTIDE SEQUENCE</scope>
    <source>
        <strain evidence="1">S12</strain>
    </source>
</reference>
<sequence length="250" mass="29534">RFFVYSVSEREHVIMDREDRRENEVTVLTSHLLNPKFNLAEWYSQKVSELQGLDPQKVRKWRRKELGKKMPMETPLAARVEQLLVRWGRYDNDPVRNALHPQRFECVRMRDGTYRIKDYVRSFVVEVPLRLLLNPKFVLASWYNKRLREAHDELCDSLLQKSQELNMLQLLDQGPLTENECQLDDVARRIYTLTPDAKFLYNESYLFVLELNGQQIPAGTYPALQRGAAVTKDFKRMIPKPVVVVVNINR</sequence>
<protein>
    <submittedName>
        <fullName evidence="1">Uncharacterized protein</fullName>
    </submittedName>
</protein>
<dbReference type="GeneID" id="64590972"/>